<dbReference type="Proteomes" id="UP000198790">
    <property type="component" value="Unassembled WGS sequence"/>
</dbReference>
<dbReference type="EMBL" id="FOKK01000008">
    <property type="protein sequence ID" value="SFB35630.1"/>
    <property type="molecule type" value="Genomic_DNA"/>
</dbReference>
<dbReference type="AlphaFoldDB" id="A0A1I1AGK4"/>
<evidence type="ECO:0000313" key="2">
    <source>
        <dbReference type="Proteomes" id="UP000198790"/>
    </source>
</evidence>
<organism evidence="1 2">
    <name type="scientific">Algoriphagus aquimarinus</name>
    <dbReference type="NCBI Taxonomy" id="237018"/>
    <lineage>
        <taxon>Bacteria</taxon>
        <taxon>Pseudomonadati</taxon>
        <taxon>Bacteroidota</taxon>
        <taxon>Cytophagia</taxon>
        <taxon>Cytophagales</taxon>
        <taxon>Cyclobacteriaceae</taxon>
        <taxon>Algoriphagus</taxon>
    </lineage>
</organism>
<protein>
    <recommendedName>
        <fullName evidence="3">Lipoprotein</fullName>
    </recommendedName>
</protein>
<keyword evidence="2" id="KW-1185">Reference proteome</keyword>
<reference evidence="1 2" key="1">
    <citation type="submission" date="2016-10" db="EMBL/GenBank/DDBJ databases">
        <authorList>
            <person name="de Groot N.N."/>
        </authorList>
    </citation>
    <scope>NUCLEOTIDE SEQUENCE [LARGE SCALE GENOMIC DNA]</scope>
    <source>
        <strain evidence="1 2">DSM 23399</strain>
    </source>
</reference>
<name>A0A1I1AGK4_9BACT</name>
<dbReference type="STRING" id="237018.SAMN04489723_10810"/>
<evidence type="ECO:0008006" key="3">
    <source>
        <dbReference type="Google" id="ProtNLM"/>
    </source>
</evidence>
<dbReference type="RefSeq" id="WP_092897574.1">
    <property type="nucleotide sequence ID" value="NZ_FOKK01000008.1"/>
</dbReference>
<accession>A0A1I1AGK4</accession>
<gene>
    <name evidence="1" type="ORF">SAMN04489723_10810</name>
</gene>
<sequence length="139" mass="15442">MIKIKNSDRTNGYGWRSVFGLAAVLFIILSSCGVKASVKDILGVQQSTKKEDFKRTDHSFLITESADCGQEKAAKDLVIQNPELKLPSHAIVAFSLATVIPLLFDLDQITSSPLHPLYGDSSRIRYSLPIFIQHNRLII</sequence>
<dbReference type="PROSITE" id="PS51257">
    <property type="entry name" value="PROKAR_LIPOPROTEIN"/>
    <property type="match status" value="1"/>
</dbReference>
<dbReference type="OrthoDB" id="1364664at2"/>
<evidence type="ECO:0000313" key="1">
    <source>
        <dbReference type="EMBL" id="SFB35630.1"/>
    </source>
</evidence>
<proteinExistence type="predicted"/>